<evidence type="ECO:0000256" key="2">
    <source>
        <dbReference type="ARBA" id="ARBA00022448"/>
    </source>
</evidence>
<evidence type="ECO:0000256" key="3">
    <source>
        <dbReference type="ARBA" id="ARBA00022692"/>
    </source>
</evidence>
<dbReference type="EMBL" id="SODF01000002">
    <property type="protein sequence ID" value="TDW17561.1"/>
    <property type="molecule type" value="Genomic_DNA"/>
</dbReference>
<dbReference type="GO" id="GO:0006829">
    <property type="term" value="P:zinc ion transport"/>
    <property type="evidence" value="ECO:0007669"/>
    <property type="project" value="InterPro"/>
</dbReference>
<dbReference type="Pfam" id="PF01545">
    <property type="entry name" value="Cation_efflux"/>
    <property type="match status" value="1"/>
</dbReference>
<comment type="subcellular location">
    <subcellularLocation>
        <location evidence="1">Membrane</location>
        <topology evidence="1">Multi-pass membrane protein</topology>
    </subcellularLocation>
</comment>
<dbReference type="GO" id="GO:0016020">
    <property type="term" value="C:membrane"/>
    <property type="evidence" value="ECO:0007669"/>
    <property type="project" value="UniProtKB-SubCell"/>
</dbReference>
<evidence type="ECO:0000256" key="6">
    <source>
        <dbReference type="SAM" id="Phobius"/>
    </source>
</evidence>
<dbReference type="InterPro" id="IPR002524">
    <property type="entry name" value="Cation_efflux"/>
</dbReference>
<feature type="transmembrane region" description="Helical" evidence="6">
    <location>
        <begin position="168"/>
        <end position="187"/>
    </location>
</feature>
<dbReference type="InterPro" id="IPR040177">
    <property type="entry name" value="SLC30A9"/>
</dbReference>
<dbReference type="SUPFAM" id="SSF160240">
    <property type="entry name" value="Cation efflux protein cytoplasmic domain-like"/>
    <property type="match status" value="1"/>
</dbReference>
<protein>
    <submittedName>
        <fullName evidence="8">Cation diffusion facilitator family transporter</fullName>
    </submittedName>
</protein>
<dbReference type="InterPro" id="IPR036837">
    <property type="entry name" value="Cation_efflux_CTD_sf"/>
</dbReference>
<feature type="transmembrane region" description="Helical" evidence="6">
    <location>
        <begin position="9"/>
        <end position="30"/>
    </location>
</feature>
<dbReference type="RefSeq" id="WP_134120656.1">
    <property type="nucleotide sequence ID" value="NZ_SODF01000002.1"/>
</dbReference>
<evidence type="ECO:0000313" key="9">
    <source>
        <dbReference type="Proteomes" id="UP000295447"/>
    </source>
</evidence>
<keyword evidence="9" id="KW-1185">Reference proteome</keyword>
<evidence type="ECO:0000256" key="1">
    <source>
        <dbReference type="ARBA" id="ARBA00004141"/>
    </source>
</evidence>
<dbReference type="PANTHER" id="PTHR13414">
    <property type="entry name" value="HUEL-CATION TRANSPORTER"/>
    <property type="match status" value="1"/>
</dbReference>
<dbReference type="NCBIfam" id="TIGR01297">
    <property type="entry name" value="CDF"/>
    <property type="match status" value="1"/>
</dbReference>
<reference evidence="8 9" key="1">
    <citation type="submission" date="2019-03" db="EMBL/GenBank/DDBJ databases">
        <title>Genomic Encyclopedia of Type Strains, Phase III (KMG-III): the genomes of soil and plant-associated and newly described type strains.</title>
        <authorList>
            <person name="Whitman W."/>
        </authorList>
    </citation>
    <scope>NUCLEOTIDE SEQUENCE [LARGE SCALE GENOMIC DNA]</scope>
    <source>
        <strain evidence="8 9">VKM Ac-2570</strain>
    </source>
</reference>
<keyword evidence="4 6" id="KW-1133">Transmembrane helix</keyword>
<keyword evidence="3 6" id="KW-0812">Transmembrane</keyword>
<keyword evidence="2" id="KW-0813">Transport</keyword>
<evidence type="ECO:0000256" key="5">
    <source>
        <dbReference type="ARBA" id="ARBA00023136"/>
    </source>
</evidence>
<feature type="transmembrane region" description="Helical" evidence="6">
    <location>
        <begin position="109"/>
        <end position="131"/>
    </location>
</feature>
<evidence type="ECO:0000259" key="7">
    <source>
        <dbReference type="Pfam" id="PF01545"/>
    </source>
</evidence>
<dbReference type="Proteomes" id="UP000295447">
    <property type="component" value="Unassembled WGS sequence"/>
</dbReference>
<dbReference type="OrthoDB" id="9806522at2"/>
<keyword evidence="5 6" id="KW-0472">Membrane</keyword>
<dbReference type="SUPFAM" id="SSF161111">
    <property type="entry name" value="Cation efflux protein transmembrane domain-like"/>
    <property type="match status" value="1"/>
</dbReference>
<gene>
    <name evidence="8" type="ORF">EV650_4128</name>
</gene>
<evidence type="ECO:0000313" key="8">
    <source>
        <dbReference type="EMBL" id="TDW17561.1"/>
    </source>
</evidence>
<name>A0A4R7ZLU6_9ACTN</name>
<dbReference type="InterPro" id="IPR058533">
    <property type="entry name" value="Cation_efflux_TM"/>
</dbReference>
<comment type="caution">
    <text evidence="8">The sequence shown here is derived from an EMBL/GenBank/DDBJ whole genome shotgun (WGS) entry which is preliminary data.</text>
</comment>
<dbReference type="Gene3D" id="1.20.1510.10">
    <property type="entry name" value="Cation efflux protein transmembrane domain"/>
    <property type="match status" value="1"/>
</dbReference>
<feature type="transmembrane region" description="Helical" evidence="6">
    <location>
        <begin position="193"/>
        <end position="211"/>
    </location>
</feature>
<feature type="domain" description="Cation efflux protein transmembrane" evidence="7">
    <location>
        <begin position="11"/>
        <end position="218"/>
    </location>
</feature>
<dbReference type="AlphaFoldDB" id="A0A4R7ZLU6"/>
<organism evidence="8 9">
    <name type="scientific">Kribbella kalugense</name>
    <dbReference type="NCBI Taxonomy" id="2512221"/>
    <lineage>
        <taxon>Bacteria</taxon>
        <taxon>Bacillati</taxon>
        <taxon>Actinomycetota</taxon>
        <taxon>Actinomycetes</taxon>
        <taxon>Propionibacteriales</taxon>
        <taxon>Kribbellaceae</taxon>
        <taxon>Kribbella</taxon>
    </lineage>
</organism>
<accession>A0A4R7ZLU6</accession>
<sequence>MADEESDGTVLLAGTANLAIAIAKIVAGLLSGSTALLAEAAHSVADTLNQVFLLAALHRSRKPADSRHPFGYGMERYFWSLLAAVSILVLGAGFSITEGLRSIFAPEPIAALAVIYSVLGLSFVFEGSSLLRAMLQIRREAREAGVPLLTQLRGAEPAVKTVAFEDSAALIGLLIAAAGVTLSVITGKHFWDGAASIVIGLLLIIVAFTLGRDNKTMLIGRALPADTQRELRELIASAPGIDAVLELLTLQLAPDQVLVVATVDLDDSETTGAAVEQLAEKIDVRVREAFPMVRHLYLDPTPAEGRVNAGRDPSSPR</sequence>
<dbReference type="GO" id="GO:0008324">
    <property type="term" value="F:monoatomic cation transmembrane transporter activity"/>
    <property type="evidence" value="ECO:0007669"/>
    <property type="project" value="InterPro"/>
</dbReference>
<feature type="transmembrane region" description="Helical" evidence="6">
    <location>
        <begin position="77"/>
        <end position="97"/>
    </location>
</feature>
<dbReference type="InterPro" id="IPR027469">
    <property type="entry name" value="Cation_efflux_TMD_sf"/>
</dbReference>
<dbReference type="PANTHER" id="PTHR13414:SF9">
    <property type="entry name" value="PROTON-COUPLED ZINC ANTIPORTER SLC30A9, MITOCHONDRIAL"/>
    <property type="match status" value="1"/>
</dbReference>
<proteinExistence type="predicted"/>
<evidence type="ECO:0000256" key="4">
    <source>
        <dbReference type="ARBA" id="ARBA00022989"/>
    </source>
</evidence>